<dbReference type="GO" id="GO:0005576">
    <property type="term" value="C:extracellular region"/>
    <property type="evidence" value="ECO:0007669"/>
    <property type="project" value="UniProtKB-SubCell"/>
</dbReference>
<evidence type="ECO:0000256" key="1">
    <source>
        <dbReference type="ARBA" id="ARBA00004613"/>
    </source>
</evidence>
<dbReference type="InterPro" id="IPR043504">
    <property type="entry name" value="Peptidase_S1_PA_chymotrypsin"/>
</dbReference>
<dbReference type="PANTHER" id="PTHR24276:SF91">
    <property type="entry name" value="AT26814P-RELATED"/>
    <property type="match status" value="1"/>
</dbReference>
<dbReference type="InterPro" id="IPR050430">
    <property type="entry name" value="Peptidase_S1"/>
</dbReference>
<dbReference type="SUPFAM" id="SSF50494">
    <property type="entry name" value="Trypsin-like serine proteases"/>
    <property type="match status" value="1"/>
</dbReference>
<dbReference type="FunFam" id="2.40.10.10:FF:000047">
    <property type="entry name" value="Trypsin eta"/>
    <property type="match status" value="1"/>
</dbReference>
<dbReference type="InterPro" id="IPR001314">
    <property type="entry name" value="Peptidase_S1A"/>
</dbReference>
<evidence type="ECO:0000256" key="7">
    <source>
        <dbReference type="ARBA" id="ARBA00023157"/>
    </source>
</evidence>
<feature type="signal peptide" evidence="8">
    <location>
        <begin position="1"/>
        <end position="19"/>
    </location>
</feature>
<proteinExistence type="inferred from homology"/>
<sequence>MRFILFALVLILTFIIATTNHLKSRRVKARPIVGGVNANIATYPYQVSVSFFIDRIKGEKDTGDVYEAVIDADLAKNETESSISHFCGASIISLSWVLCAAHCLDNRRIKPQFIGIRVGSSIRDKGGKIYAVDKIITHAKFSERVMLDYDIGLIKVKQPFEYGPTVQPISLNTQRLRPGMLVTVTGWGVTTMGGDLPEILQKVEVPMVPYWECQWLYGKEKLTENMFCAGRAGYDACQGDSGGPVVYDGHQIGVVSWGEGCALPGYPGIYTDVAKFRDWIRENSGV</sequence>
<comment type="subcellular location">
    <subcellularLocation>
        <location evidence="1">Secreted</location>
    </subcellularLocation>
</comment>
<gene>
    <name evidence="10" type="ORF">L9F63_026129</name>
</gene>
<evidence type="ECO:0000256" key="5">
    <source>
        <dbReference type="ARBA" id="ARBA00022801"/>
    </source>
</evidence>
<comment type="caution">
    <text evidence="10">The sequence shown here is derived from an EMBL/GenBank/DDBJ whole genome shotgun (WGS) entry which is preliminary data.</text>
</comment>
<dbReference type="Pfam" id="PF00089">
    <property type="entry name" value="Trypsin"/>
    <property type="match status" value="1"/>
</dbReference>
<dbReference type="SMART" id="SM00020">
    <property type="entry name" value="Tryp_SPc"/>
    <property type="match status" value="1"/>
</dbReference>
<dbReference type="AlphaFoldDB" id="A0AAD8ET52"/>
<dbReference type="InterPro" id="IPR033116">
    <property type="entry name" value="TRYPSIN_SER"/>
</dbReference>
<keyword evidence="4" id="KW-0645">Protease</keyword>
<dbReference type="PROSITE" id="PS50240">
    <property type="entry name" value="TRYPSIN_DOM"/>
    <property type="match status" value="1"/>
</dbReference>
<feature type="chain" id="PRO_5041986984" description="Peptidase S1 domain-containing protein" evidence="8">
    <location>
        <begin position="20"/>
        <end position="286"/>
    </location>
</feature>
<organism evidence="10 11">
    <name type="scientific">Diploptera punctata</name>
    <name type="common">Pacific beetle cockroach</name>
    <dbReference type="NCBI Taxonomy" id="6984"/>
    <lineage>
        <taxon>Eukaryota</taxon>
        <taxon>Metazoa</taxon>
        <taxon>Ecdysozoa</taxon>
        <taxon>Arthropoda</taxon>
        <taxon>Hexapoda</taxon>
        <taxon>Insecta</taxon>
        <taxon>Pterygota</taxon>
        <taxon>Neoptera</taxon>
        <taxon>Polyneoptera</taxon>
        <taxon>Dictyoptera</taxon>
        <taxon>Blattodea</taxon>
        <taxon>Blaberoidea</taxon>
        <taxon>Blaberidae</taxon>
        <taxon>Diplopterinae</taxon>
        <taxon>Diploptera</taxon>
    </lineage>
</organism>
<dbReference type="Gene3D" id="2.40.10.10">
    <property type="entry name" value="Trypsin-like serine proteases"/>
    <property type="match status" value="1"/>
</dbReference>
<keyword evidence="3" id="KW-0964">Secreted</keyword>
<dbReference type="EMBL" id="JASPKZ010000051">
    <property type="protein sequence ID" value="KAJ9600732.1"/>
    <property type="molecule type" value="Genomic_DNA"/>
</dbReference>
<evidence type="ECO:0000259" key="9">
    <source>
        <dbReference type="PROSITE" id="PS50240"/>
    </source>
</evidence>
<protein>
    <recommendedName>
        <fullName evidence="9">Peptidase S1 domain-containing protein</fullName>
    </recommendedName>
</protein>
<dbReference type="GO" id="GO:0016485">
    <property type="term" value="P:protein processing"/>
    <property type="evidence" value="ECO:0007669"/>
    <property type="project" value="UniProtKB-ARBA"/>
</dbReference>
<dbReference type="InterPro" id="IPR009003">
    <property type="entry name" value="Peptidase_S1_PA"/>
</dbReference>
<evidence type="ECO:0000256" key="2">
    <source>
        <dbReference type="ARBA" id="ARBA00007664"/>
    </source>
</evidence>
<evidence type="ECO:0000256" key="6">
    <source>
        <dbReference type="ARBA" id="ARBA00022825"/>
    </source>
</evidence>
<dbReference type="PRINTS" id="PR00722">
    <property type="entry name" value="CHYMOTRYPSIN"/>
</dbReference>
<evidence type="ECO:0000313" key="11">
    <source>
        <dbReference type="Proteomes" id="UP001233999"/>
    </source>
</evidence>
<keyword evidence="8" id="KW-0732">Signal</keyword>
<keyword evidence="5" id="KW-0378">Hydrolase</keyword>
<keyword evidence="7" id="KW-1015">Disulfide bond</keyword>
<evidence type="ECO:0000313" key="10">
    <source>
        <dbReference type="EMBL" id="KAJ9600732.1"/>
    </source>
</evidence>
<accession>A0AAD8ET52</accession>
<dbReference type="InterPro" id="IPR001254">
    <property type="entry name" value="Trypsin_dom"/>
</dbReference>
<feature type="domain" description="Peptidase S1" evidence="9">
    <location>
        <begin position="32"/>
        <end position="285"/>
    </location>
</feature>
<dbReference type="PANTHER" id="PTHR24276">
    <property type="entry name" value="POLYSERASE-RELATED"/>
    <property type="match status" value="1"/>
</dbReference>
<dbReference type="Proteomes" id="UP001233999">
    <property type="component" value="Unassembled WGS sequence"/>
</dbReference>
<comment type="similarity">
    <text evidence="2">Belongs to the peptidase S1 family.</text>
</comment>
<dbReference type="GO" id="GO:0004252">
    <property type="term" value="F:serine-type endopeptidase activity"/>
    <property type="evidence" value="ECO:0007669"/>
    <property type="project" value="InterPro"/>
</dbReference>
<name>A0AAD8ET52_DIPPU</name>
<evidence type="ECO:0000256" key="4">
    <source>
        <dbReference type="ARBA" id="ARBA00022670"/>
    </source>
</evidence>
<evidence type="ECO:0000256" key="8">
    <source>
        <dbReference type="SAM" id="SignalP"/>
    </source>
</evidence>
<reference evidence="10" key="1">
    <citation type="journal article" date="2023" name="IScience">
        <title>Live-bearing cockroach genome reveals convergent evolutionary mechanisms linked to viviparity in insects and beyond.</title>
        <authorList>
            <person name="Fouks B."/>
            <person name="Harrison M.C."/>
            <person name="Mikhailova A.A."/>
            <person name="Marchal E."/>
            <person name="English S."/>
            <person name="Carruthers M."/>
            <person name="Jennings E.C."/>
            <person name="Chiamaka E.L."/>
            <person name="Frigard R.A."/>
            <person name="Pippel M."/>
            <person name="Attardo G.M."/>
            <person name="Benoit J.B."/>
            <person name="Bornberg-Bauer E."/>
            <person name="Tobe S.S."/>
        </authorList>
    </citation>
    <scope>NUCLEOTIDE SEQUENCE</scope>
    <source>
        <strain evidence="10">Stay&amp;Tobe</strain>
    </source>
</reference>
<keyword evidence="11" id="KW-1185">Reference proteome</keyword>
<dbReference type="PROSITE" id="PS00135">
    <property type="entry name" value="TRYPSIN_SER"/>
    <property type="match status" value="1"/>
</dbReference>
<keyword evidence="6" id="KW-0720">Serine protease</keyword>
<reference evidence="10" key="2">
    <citation type="submission" date="2023-05" db="EMBL/GenBank/DDBJ databases">
        <authorList>
            <person name="Fouks B."/>
        </authorList>
    </citation>
    <scope>NUCLEOTIDE SEQUENCE</scope>
    <source>
        <strain evidence="10">Stay&amp;Tobe</strain>
        <tissue evidence="10">Testes</tissue>
    </source>
</reference>
<evidence type="ECO:0000256" key="3">
    <source>
        <dbReference type="ARBA" id="ARBA00022525"/>
    </source>
</evidence>
<dbReference type="CDD" id="cd00190">
    <property type="entry name" value="Tryp_SPc"/>
    <property type="match status" value="1"/>
</dbReference>